<reference evidence="3" key="1">
    <citation type="journal article" date="2019" name="Int. J. Syst. Evol. Microbiol.">
        <title>The Global Catalogue of Microorganisms (GCM) 10K type strain sequencing project: providing services to taxonomists for standard genome sequencing and annotation.</title>
        <authorList>
            <consortium name="The Broad Institute Genomics Platform"/>
            <consortium name="The Broad Institute Genome Sequencing Center for Infectious Disease"/>
            <person name="Wu L."/>
            <person name="Ma J."/>
        </authorList>
    </citation>
    <scope>NUCLEOTIDE SEQUENCE [LARGE SCALE GENOMIC DNA]</scope>
    <source>
        <strain evidence="3">JCM 17543</strain>
    </source>
</reference>
<keyword evidence="1" id="KW-1133">Transmembrane helix</keyword>
<keyword evidence="1" id="KW-0812">Transmembrane</keyword>
<evidence type="ECO:0000256" key="1">
    <source>
        <dbReference type="SAM" id="Phobius"/>
    </source>
</evidence>
<feature type="transmembrane region" description="Helical" evidence="1">
    <location>
        <begin position="157"/>
        <end position="175"/>
    </location>
</feature>
<feature type="transmembrane region" description="Helical" evidence="1">
    <location>
        <begin position="111"/>
        <end position="131"/>
    </location>
</feature>
<dbReference type="Pfam" id="PF07077">
    <property type="entry name" value="DUF1345"/>
    <property type="match status" value="1"/>
</dbReference>
<feature type="transmembrane region" description="Helical" evidence="1">
    <location>
        <begin position="42"/>
        <end position="60"/>
    </location>
</feature>
<gene>
    <name evidence="2" type="ORF">GCM10022276_18860</name>
</gene>
<organism evidence="2 3">
    <name type="scientific">Sphingomonas limnosediminicola</name>
    <dbReference type="NCBI Taxonomy" id="940133"/>
    <lineage>
        <taxon>Bacteria</taxon>
        <taxon>Pseudomonadati</taxon>
        <taxon>Pseudomonadota</taxon>
        <taxon>Alphaproteobacteria</taxon>
        <taxon>Sphingomonadales</taxon>
        <taxon>Sphingomonadaceae</taxon>
        <taxon>Sphingomonas</taxon>
    </lineage>
</organism>
<dbReference type="InterPro" id="IPR009781">
    <property type="entry name" value="DUF1345"/>
</dbReference>
<accession>A0ABP7LII9</accession>
<name>A0ABP7LII9_9SPHN</name>
<dbReference type="EMBL" id="BAABBM010000001">
    <property type="protein sequence ID" value="GAA3900264.1"/>
    <property type="molecule type" value="Genomic_DNA"/>
</dbReference>
<sequence length="213" mass="23321">MATRRSIGNMIAPVRFLTFLAVLAVGFPVAQGYLHRWALSAMSAFDVAAIIFLVICLPLLGTREARIIREHAKANDANRVLLLTITGIVMAVLLIAIRAESVVDNPQPMTKAMIIATLALAWLFANTVYAFHYAHLVYNHPDLGCVGLDFPRTANPVYWDFVYFSFTCGMAFATSDVVVTETHMRKVVTIHCLAAFAFNIGVIAFTINVLGSG</sequence>
<evidence type="ECO:0000313" key="3">
    <source>
        <dbReference type="Proteomes" id="UP001500827"/>
    </source>
</evidence>
<feature type="transmembrane region" description="Helical" evidence="1">
    <location>
        <begin position="187"/>
        <end position="210"/>
    </location>
</feature>
<proteinExistence type="predicted"/>
<feature type="transmembrane region" description="Helical" evidence="1">
    <location>
        <begin position="80"/>
        <end position="99"/>
    </location>
</feature>
<protein>
    <submittedName>
        <fullName evidence="2">DUF1345 domain-containing protein</fullName>
    </submittedName>
</protein>
<dbReference type="Proteomes" id="UP001500827">
    <property type="component" value="Unassembled WGS sequence"/>
</dbReference>
<dbReference type="RefSeq" id="WP_344699438.1">
    <property type="nucleotide sequence ID" value="NZ_BAABBM010000001.1"/>
</dbReference>
<keyword evidence="1" id="KW-0472">Membrane</keyword>
<comment type="caution">
    <text evidence="2">The sequence shown here is derived from an EMBL/GenBank/DDBJ whole genome shotgun (WGS) entry which is preliminary data.</text>
</comment>
<evidence type="ECO:0000313" key="2">
    <source>
        <dbReference type="EMBL" id="GAA3900264.1"/>
    </source>
</evidence>
<keyword evidence="3" id="KW-1185">Reference proteome</keyword>